<evidence type="ECO:0000256" key="1">
    <source>
        <dbReference type="ARBA" id="ARBA00004453"/>
    </source>
</evidence>
<gene>
    <name evidence="7" type="ORF">HNQ70_000669</name>
</gene>
<evidence type="ECO:0000256" key="4">
    <source>
        <dbReference type="ARBA" id="ARBA00023125"/>
    </source>
</evidence>
<dbReference type="GO" id="GO:0009295">
    <property type="term" value="C:nucleoid"/>
    <property type="evidence" value="ECO:0007669"/>
    <property type="project" value="UniProtKB-SubCell"/>
</dbReference>
<dbReference type="AlphaFoldDB" id="A0A7W8M7Y5"/>
<evidence type="ECO:0000313" key="7">
    <source>
        <dbReference type="EMBL" id="MBB5270685.1"/>
    </source>
</evidence>
<dbReference type="Pfam" id="PF00816">
    <property type="entry name" value="Histone_HNS"/>
    <property type="match status" value="1"/>
</dbReference>
<dbReference type="SUPFAM" id="SSF81273">
    <property type="entry name" value="H-NS histone-like proteins"/>
    <property type="match status" value="1"/>
</dbReference>
<organism evidence="7 8">
    <name type="scientific">Quisquiliibacterium transsilvanicum</name>
    <dbReference type="NCBI Taxonomy" id="1549638"/>
    <lineage>
        <taxon>Bacteria</taxon>
        <taxon>Pseudomonadati</taxon>
        <taxon>Pseudomonadota</taxon>
        <taxon>Betaproteobacteria</taxon>
        <taxon>Burkholderiales</taxon>
        <taxon>Burkholderiaceae</taxon>
        <taxon>Quisquiliibacterium</taxon>
    </lineage>
</organism>
<feature type="domain" description="DNA-binding protein H-NS-like C-terminal" evidence="6">
    <location>
        <begin position="61"/>
        <end position="100"/>
    </location>
</feature>
<evidence type="ECO:0000256" key="3">
    <source>
        <dbReference type="ARBA" id="ARBA00022490"/>
    </source>
</evidence>
<dbReference type="GO" id="GO:0003677">
    <property type="term" value="F:DNA binding"/>
    <property type="evidence" value="ECO:0007669"/>
    <property type="project" value="UniProtKB-KW"/>
</dbReference>
<dbReference type="Gene3D" id="4.10.430.30">
    <property type="match status" value="1"/>
</dbReference>
<keyword evidence="4 7" id="KW-0238">DNA-binding</keyword>
<dbReference type="PANTHER" id="PTHR38097:SF2">
    <property type="entry name" value="DNA-BINDING PROTEIN STPA"/>
    <property type="match status" value="1"/>
</dbReference>
<comment type="subcellular location">
    <subcellularLocation>
        <location evidence="1">Cytoplasm</location>
        <location evidence="1">Nucleoid</location>
    </subcellularLocation>
</comment>
<evidence type="ECO:0000313" key="8">
    <source>
        <dbReference type="Proteomes" id="UP000532440"/>
    </source>
</evidence>
<sequence>MASLKELIARKSALDKQIAEARQREVKEAIANVRAIVAEFELTAADVFPKAGSKPKRAARRATSAPAPARYRDPVSGKTWSGRGRAPNWIAGKERAEFEIR</sequence>
<keyword evidence="3" id="KW-0963">Cytoplasm</keyword>
<dbReference type="Proteomes" id="UP000532440">
    <property type="component" value="Unassembled WGS sequence"/>
</dbReference>
<dbReference type="SMART" id="SM00528">
    <property type="entry name" value="HNS"/>
    <property type="match status" value="1"/>
</dbReference>
<dbReference type="RefSeq" id="WP_183964221.1">
    <property type="nucleotide sequence ID" value="NZ_BAABEW010000004.1"/>
</dbReference>
<feature type="region of interest" description="Disordered" evidence="5">
    <location>
        <begin position="51"/>
        <end position="86"/>
    </location>
</feature>
<comment type="similarity">
    <text evidence="2">Belongs to the histone-like protein H-NS family.</text>
</comment>
<protein>
    <submittedName>
        <fullName evidence="7">DNA-binding protein H-NS</fullName>
    </submittedName>
</protein>
<accession>A0A7W8M7Y5</accession>
<keyword evidence="8" id="KW-1185">Reference proteome</keyword>
<dbReference type="EMBL" id="JACHGB010000001">
    <property type="protein sequence ID" value="MBB5270685.1"/>
    <property type="molecule type" value="Genomic_DNA"/>
</dbReference>
<evidence type="ECO:0000256" key="5">
    <source>
        <dbReference type="SAM" id="MobiDB-lite"/>
    </source>
</evidence>
<evidence type="ECO:0000259" key="6">
    <source>
        <dbReference type="SMART" id="SM00528"/>
    </source>
</evidence>
<proteinExistence type="inferred from homology"/>
<comment type="caution">
    <text evidence="7">The sequence shown here is derived from an EMBL/GenBank/DDBJ whole genome shotgun (WGS) entry which is preliminary data.</text>
</comment>
<name>A0A7W8M7Y5_9BURK</name>
<dbReference type="InterPro" id="IPR027444">
    <property type="entry name" value="H-NS_C_dom"/>
</dbReference>
<dbReference type="PANTHER" id="PTHR38097">
    <property type="match status" value="1"/>
</dbReference>
<reference evidence="7 8" key="1">
    <citation type="submission" date="2020-08" db="EMBL/GenBank/DDBJ databases">
        <title>Genomic Encyclopedia of Type Strains, Phase IV (KMG-IV): sequencing the most valuable type-strain genomes for metagenomic binning, comparative biology and taxonomic classification.</title>
        <authorList>
            <person name="Goeker M."/>
        </authorList>
    </citation>
    <scope>NUCLEOTIDE SEQUENCE [LARGE SCALE GENOMIC DNA]</scope>
    <source>
        <strain evidence="7 8">DSM 29781</strain>
    </source>
</reference>
<evidence type="ECO:0000256" key="2">
    <source>
        <dbReference type="ARBA" id="ARBA00010610"/>
    </source>
</evidence>